<dbReference type="PANTHER" id="PTHR12522:SF4">
    <property type="entry name" value="ZINC FINGER PROTEIN ELBOW"/>
    <property type="match status" value="1"/>
</dbReference>
<evidence type="ECO:0000256" key="2">
    <source>
        <dbReference type="ARBA" id="ARBA00022723"/>
    </source>
</evidence>
<evidence type="ECO:0000313" key="8">
    <source>
        <dbReference type="EMBL" id="CAH1399782.1"/>
    </source>
</evidence>
<dbReference type="AlphaFoldDB" id="A0A9P0HDG9"/>
<name>A0A9P0HDG9_NEZVI</name>
<feature type="region of interest" description="Disordered" evidence="6">
    <location>
        <begin position="1"/>
        <end position="92"/>
    </location>
</feature>
<keyword evidence="9" id="KW-1185">Reference proteome</keyword>
<dbReference type="Proteomes" id="UP001152798">
    <property type="component" value="Chromosome 4"/>
</dbReference>
<evidence type="ECO:0000256" key="6">
    <source>
        <dbReference type="SAM" id="MobiDB-lite"/>
    </source>
</evidence>
<evidence type="ECO:0000313" key="9">
    <source>
        <dbReference type="Proteomes" id="UP001152798"/>
    </source>
</evidence>
<evidence type="ECO:0000256" key="5">
    <source>
        <dbReference type="PROSITE-ProRule" id="PRU00042"/>
    </source>
</evidence>
<keyword evidence="2" id="KW-0479">Metal-binding</keyword>
<reference evidence="8" key="1">
    <citation type="submission" date="2022-01" db="EMBL/GenBank/DDBJ databases">
        <authorList>
            <person name="King R."/>
        </authorList>
    </citation>
    <scope>NUCLEOTIDE SEQUENCE</scope>
</reference>
<sequence length="191" mass="21414">MITSESGKQYLKPDYLSPLPESPTDSKQSPLALLAQTCSQIGADSPLVPSRPAPQAAVPAKKTSPKPTFKPYELEEKRKSPRESPSRASPKYPDYLKALYPPRACRDPYCQGCPAGLAQLAALAQPYVCSWVSGESTFCGKRFTTPEELLQHLRSHTGEPRYPRFHPYTRLFPYLPPYYPPYLYPSRLPPL</sequence>
<dbReference type="PROSITE" id="PS50157">
    <property type="entry name" value="ZINC_FINGER_C2H2_2"/>
    <property type="match status" value="1"/>
</dbReference>
<feature type="compositionally biased region" description="Basic and acidic residues" evidence="6">
    <location>
        <begin position="72"/>
        <end position="85"/>
    </location>
</feature>
<dbReference type="GO" id="GO:0008270">
    <property type="term" value="F:zinc ion binding"/>
    <property type="evidence" value="ECO:0007669"/>
    <property type="project" value="UniProtKB-KW"/>
</dbReference>
<dbReference type="EMBL" id="OV725080">
    <property type="protein sequence ID" value="CAH1399782.1"/>
    <property type="molecule type" value="Genomic_DNA"/>
</dbReference>
<dbReference type="Gene3D" id="3.30.160.60">
    <property type="entry name" value="Classic Zinc Finger"/>
    <property type="match status" value="1"/>
</dbReference>
<comment type="similarity">
    <text evidence="1">Belongs to the Elbow/Noc family.</text>
</comment>
<dbReference type="InterPro" id="IPR051520">
    <property type="entry name" value="Elbow/Noc_ZnFinger"/>
</dbReference>
<dbReference type="PANTHER" id="PTHR12522">
    <property type="entry name" value="ZINC-FINGER PROTEIN NOLZ1-RELATED"/>
    <property type="match status" value="1"/>
</dbReference>
<protein>
    <recommendedName>
        <fullName evidence="7">C2H2-type domain-containing protein</fullName>
    </recommendedName>
</protein>
<dbReference type="SUPFAM" id="SSF57667">
    <property type="entry name" value="beta-beta-alpha zinc fingers"/>
    <property type="match status" value="1"/>
</dbReference>
<dbReference type="GO" id="GO:0045892">
    <property type="term" value="P:negative regulation of DNA-templated transcription"/>
    <property type="evidence" value="ECO:0007669"/>
    <property type="project" value="TreeGrafter"/>
</dbReference>
<organism evidence="8 9">
    <name type="scientific">Nezara viridula</name>
    <name type="common">Southern green stink bug</name>
    <name type="synonym">Cimex viridulus</name>
    <dbReference type="NCBI Taxonomy" id="85310"/>
    <lineage>
        <taxon>Eukaryota</taxon>
        <taxon>Metazoa</taxon>
        <taxon>Ecdysozoa</taxon>
        <taxon>Arthropoda</taxon>
        <taxon>Hexapoda</taxon>
        <taxon>Insecta</taxon>
        <taxon>Pterygota</taxon>
        <taxon>Neoptera</taxon>
        <taxon>Paraneoptera</taxon>
        <taxon>Hemiptera</taxon>
        <taxon>Heteroptera</taxon>
        <taxon>Panheteroptera</taxon>
        <taxon>Pentatomomorpha</taxon>
        <taxon>Pentatomoidea</taxon>
        <taxon>Pentatomidae</taxon>
        <taxon>Pentatominae</taxon>
        <taxon>Nezara</taxon>
    </lineage>
</organism>
<keyword evidence="4" id="KW-0862">Zinc</keyword>
<feature type="domain" description="C2H2-type" evidence="7">
    <location>
        <begin position="127"/>
        <end position="161"/>
    </location>
</feature>
<evidence type="ECO:0000256" key="1">
    <source>
        <dbReference type="ARBA" id="ARBA00010144"/>
    </source>
</evidence>
<proteinExistence type="inferred from homology"/>
<dbReference type="OrthoDB" id="10054079at2759"/>
<accession>A0A9P0HDG9</accession>
<dbReference type="GO" id="GO:0005634">
    <property type="term" value="C:nucleus"/>
    <property type="evidence" value="ECO:0007669"/>
    <property type="project" value="TreeGrafter"/>
</dbReference>
<evidence type="ECO:0000256" key="3">
    <source>
        <dbReference type="ARBA" id="ARBA00022771"/>
    </source>
</evidence>
<dbReference type="InterPro" id="IPR013087">
    <property type="entry name" value="Znf_C2H2_type"/>
</dbReference>
<dbReference type="InterPro" id="IPR036236">
    <property type="entry name" value="Znf_C2H2_sf"/>
</dbReference>
<evidence type="ECO:0000259" key="7">
    <source>
        <dbReference type="PROSITE" id="PS50157"/>
    </source>
</evidence>
<gene>
    <name evidence="8" type="ORF">NEZAVI_LOCUS9161</name>
</gene>
<keyword evidence="3 5" id="KW-0863">Zinc-finger</keyword>
<evidence type="ECO:0000256" key="4">
    <source>
        <dbReference type="ARBA" id="ARBA00022833"/>
    </source>
</evidence>